<keyword evidence="3" id="KW-1185">Reference proteome</keyword>
<keyword evidence="2" id="KW-0540">Nuclease</keyword>
<comment type="caution">
    <text evidence="2">The sequence shown here is derived from an EMBL/GenBank/DDBJ whole genome shotgun (WGS) entry which is preliminary data.</text>
</comment>
<dbReference type="GO" id="GO:0004519">
    <property type="term" value="F:endonuclease activity"/>
    <property type="evidence" value="ECO:0007669"/>
    <property type="project" value="UniProtKB-KW"/>
</dbReference>
<dbReference type="InterPro" id="IPR002711">
    <property type="entry name" value="HNH"/>
</dbReference>
<evidence type="ECO:0000313" key="3">
    <source>
        <dbReference type="Proteomes" id="UP001199054"/>
    </source>
</evidence>
<keyword evidence="2" id="KW-0378">Hydrolase</keyword>
<dbReference type="Proteomes" id="UP001199054">
    <property type="component" value="Unassembled WGS sequence"/>
</dbReference>
<protein>
    <submittedName>
        <fullName evidence="2">HNH endonuclease</fullName>
    </submittedName>
</protein>
<proteinExistence type="predicted"/>
<dbReference type="InterPro" id="IPR003615">
    <property type="entry name" value="HNH_nuc"/>
</dbReference>
<organism evidence="2 3">
    <name type="scientific">Streptomyces antimicrobicus</name>
    <dbReference type="NCBI Taxonomy" id="2883108"/>
    <lineage>
        <taxon>Bacteria</taxon>
        <taxon>Bacillati</taxon>
        <taxon>Actinomycetota</taxon>
        <taxon>Actinomycetes</taxon>
        <taxon>Kitasatosporales</taxon>
        <taxon>Streptomycetaceae</taxon>
        <taxon>Streptomyces</taxon>
    </lineage>
</organism>
<keyword evidence="2" id="KW-0255">Endonuclease</keyword>
<evidence type="ECO:0000313" key="2">
    <source>
        <dbReference type="EMBL" id="MCB5179496.1"/>
    </source>
</evidence>
<name>A0ABS8B4I8_9ACTN</name>
<feature type="domain" description="HNH" evidence="1">
    <location>
        <begin position="15"/>
        <end position="54"/>
    </location>
</feature>
<dbReference type="EMBL" id="JAJAUY010000023">
    <property type="protein sequence ID" value="MCB5179496.1"/>
    <property type="molecule type" value="Genomic_DNA"/>
</dbReference>
<dbReference type="Gene3D" id="1.10.30.50">
    <property type="match status" value="1"/>
</dbReference>
<evidence type="ECO:0000259" key="1">
    <source>
        <dbReference type="Pfam" id="PF01844"/>
    </source>
</evidence>
<sequence length="95" mass="10571">MGTISGDEPCAVHERHDPIPYDTELHHVWPKGMGGPDVPENLVPVCGTGHNNIHAILRYLERRRGKPSAAFLGRFDPGEVKYAVLGYERSVRGRL</sequence>
<dbReference type="Pfam" id="PF01844">
    <property type="entry name" value="HNH"/>
    <property type="match status" value="1"/>
</dbReference>
<gene>
    <name evidence="2" type="ORF">LG632_08865</name>
</gene>
<accession>A0ABS8B4I8</accession>
<dbReference type="RefSeq" id="WP_226726321.1">
    <property type="nucleotide sequence ID" value="NZ_JAJAUY010000023.1"/>
</dbReference>
<reference evidence="2 3" key="1">
    <citation type="submission" date="2021-10" db="EMBL/GenBank/DDBJ databases">
        <title>Streptomyces sp. strain SMC 277, a novel streptomycete isolated from soil.</title>
        <authorList>
            <person name="Chanama M."/>
        </authorList>
    </citation>
    <scope>NUCLEOTIDE SEQUENCE [LARGE SCALE GENOMIC DNA]</scope>
    <source>
        <strain evidence="2 3">SMC 277</strain>
    </source>
</reference>
<dbReference type="CDD" id="cd00085">
    <property type="entry name" value="HNHc"/>
    <property type="match status" value="1"/>
</dbReference>